<protein>
    <submittedName>
        <fullName evidence="2">Uncharacterized protein</fullName>
    </submittedName>
</protein>
<gene>
    <name evidence="2" type="ORF">C8263_05100</name>
</gene>
<keyword evidence="1" id="KW-0812">Transmembrane</keyword>
<keyword evidence="3" id="KW-1185">Reference proteome</keyword>
<keyword evidence="1" id="KW-1133">Transmembrane helix</keyword>
<name>A0A2T3WA51_9DEIO</name>
<dbReference type="AlphaFoldDB" id="A0A2T3WA51"/>
<comment type="caution">
    <text evidence="2">The sequence shown here is derived from an EMBL/GenBank/DDBJ whole genome shotgun (WGS) entry which is preliminary data.</text>
</comment>
<organism evidence="2 3">
    <name type="scientific">Deinococcus arcticus</name>
    <dbReference type="NCBI Taxonomy" id="2136176"/>
    <lineage>
        <taxon>Bacteria</taxon>
        <taxon>Thermotogati</taxon>
        <taxon>Deinococcota</taxon>
        <taxon>Deinococci</taxon>
        <taxon>Deinococcales</taxon>
        <taxon>Deinococcaceae</taxon>
        <taxon>Deinococcus</taxon>
    </lineage>
</organism>
<dbReference type="RefSeq" id="WP_107137052.1">
    <property type="nucleotide sequence ID" value="NZ_PYSV01000004.1"/>
</dbReference>
<evidence type="ECO:0000256" key="1">
    <source>
        <dbReference type="SAM" id="Phobius"/>
    </source>
</evidence>
<reference evidence="2 3" key="1">
    <citation type="submission" date="2018-03" db="EMBL/GenBank/DDBJ databases">
        <title>Draft genome of Deinococcus sp. OD32.</title>
        <authorList>
            <person name="Wang X.-P."/>
            <person name="Du Z.-J."/>
        </authorList>
    </citation>
    <scope>NUCLEOTIDE SEQUENCE [LARGE SCALE GENOMIC DNA]</scope>
    <source>
        <strain evidence="2 3">OD32</strain>
    </source>
</reference>
<keyword evidence="1" id="KW-0472">Membrane</keyword>
<proteinExistence type="predicted"/>
<dbReference type="Proteomes" id="UP000240317">
    <property type="component" value="Unassembled WGS sequence"/>
</dbReference>
<evidence type="ECO:0000313" key="3">
    <source>
        <dbReference type="Proteomes" id="UP000240317"/>
    </source>
</evidence>
<dbReference type="OrthoDB" id="67423at2"/>
<feature type="transmembrane region" description="Helical" evidence="1">
    <location>
        <begin position="24"/>
        <end position="46"/>
    </location>
</feature>
<feature type="transmembrane region" description="Helical" evidence="1">
    <location>
        <begin position="58"/>
        <end position="80"/>
    </location>
</feature>
<evidence type="ECO:0000313" key="2">
    <source>
        <dbReference type="EMBL" id="PTA68633.1"/>
    </source>
</evidence>
<sequence length="235" mass="23942">MSVPPPAASPGEPPAFPTYRLQTFAPAFALGWGLGAALTFGVRALGGELLGGPCSGRTLLALLPALLLGPGGLAFTAAHWRRPARAALGLGLVVASLLPALFVGAQDIAGLRRSGCAGGYVVLAQARAGQPAESIRTLSVPAGQTRVLQARIGGFTPQSHPGPFTVEGASPVPGVRVAVPRTPVRVGDSFTVTVQVDPRTPVNSYTLGVRAVTRQGERPVEAAGTLELNVRPATP</sequence>
<feature type="transmembrane region" description="Helical" evidence="1">
    <location>
        <begin position="86"/>
        <end position="105"/>
    </location>
</feature>
<dbReference type="EMBL" id="PYSV01000004">
    <property type="protein sequence ID" value="PTA68633.1"/>
    <property type="molecule type" value="Genomic_DNA"/>
</dbReference>
<accession>A0A2T3WA51</accession>